<dbReference type="SUPFAM" id="SSF103473">
    <property type="entry name" value="MFS general substrate transporter"/>
    <property type="match status" value="1"/>
</dbReference>
<protein>
    <submittedName>
        <fullName evidence="10">MFS family permease</fullName>
    </submittedName>
</protein>
<keyword evidence="6 8" id="KW-0472">Membrane</keyword>
<dbReference type="PROSITE" id="PS50850">
    <property type="entry name" value="MFS"/>
    <property type="match status" value="1"/>
</dbReference>
<feature type="transmembrane region" description="Helical" evidence="8">
    <location>
        <begin position="59"/>
        <end position="79"/>
    </location>
</feature>
<feature type="transmembrane region" description="Helical" evidence="8">
    <location>
        <begin position="287"/>
        <end position="309"/>
    </location>
</feature>
<dbReference type="InterPro" id="IPR020846">
    <property type="entry name" value="MFS_dom"/>
</dbReference>
<keyword evidence="11" id="KW-1185">Reference proteome</keyword>
<feature type="transmembrane region" description="Helical" evidence="8">
    <location>
        <begin position="380"/>
        <end position="401"/>
    </location>
</feature>
<feature type="transmembrane region" description="Helical" evidence="8">
    <location>
        <begin position="121"/>
        <end position="138"/>
    </location>
</feature>
<feature type="compositionally biased region" description="Pro residues" evidence="7">
    <location>
        <begin position="407"/>
        <end position="417"/>
    </location>
</feature>
<feature type="transmembrane region" description="Helical" evidence="8">
    <location>
        <begin position="259"/>
        <end position="280"/>
    </location>
</feature>
<evidence type="ECO:0000256" key="2">
    <source>
        <dbReference type="ARBA" id="ARBA00022448"/>
    </source>
</evidence>
<dbReference type="CDD" id="cd06174">
    <property type="entry name" value="MFS"/>
    <property type="match status" value="1"/>
</dbReference>
<dbReference type="InterPro" id="IPR011701">
    <property type="entry name" value="MFS"/>
</dbReference>
<feature type="domain" description="Major facilitator superfamily (MFS) profile" evidence="9">
    <location>
        <begin position="23"/>
        <end position="403"/>
    </location>
</feature>
<dbReference type="GO" id="GO:0005886">
    <property type="term" value="C:plasma membrane"/>
    <property type="evidence" value="ECO:0007669"/>
    <property type="project" value="UniProtKB-SubCell"/>
</dbReference>
<evidence type="ECO:0000256" key="6">
    <source>
        <dbReference type="ARBA" id="ARBA00023136"/>
    </source>
</evidence>
<feature type="compositionally biased region" description="Low complexity" evidence="7">
    <location>
        <begin position="418"/>
        <end position="427"/>
    </location>
</feature>
<evidence type="ECO:0000256" key="7">
    <source>
        <dbReference type="SAM" id="MobiDB-lite"/>
    </source>
</evidence>
<keyword evidence="2" id="KW-0813">Transport</keyword>
<evidence type="ECO:0000313" key="11">
    <source>
        <dbReference type="Proteomes" id="UP000578077"/>
    </source>
</evidence>
<dbReference type="InterPro" id="IPR036259">
    <property type="entry name" value="MFS_trans_sf"/>
</dbReference>
<dbReference type="Pfam" id="PF07690">
    <property type="entry name" value="MFS_1"/>
    <property type="match status" value="1"/>
</dbReference>
<dbReference type="RefSeq" id="WP_312862441.1">
    <property type="nucleotide sequence ID" value="NZ_BAABKT010000019.1"/>
</dbReference>
<evidence type="ECO:0000259" key="9">
    <source>
        <dbReference type="PROSITE" id="PS50850"/>
    </source>
</evidence>
<sequence length="478" mass="47233">MLIKRTFGKVPAPEPGAALRRSARERRTAAYLLVVLTAGAYLPSPLYPGYQHAFGFSDLLMTLIYATFALVSAPALLLFGPAADALGPRPVLRCSVGVAALGSACFAIADGPALLLAGRAAQGLALGAATGAATALMIRSAPAQGRLKASMLAGMAFVAGTAAGPVAAGALAQYAPAPTVLPYLIHLVLLGEAARRASALSAAAPPVHRWRPSCPRVPAGLRARFASAAATGFLAWTAAGLFLAVIPAALGRAAGIDDLAVTGGVVGAVLACSVPAQPVAARLGAPLAQVAGLGALACSLAVLAVTGGGSLPATLLAAVAAGTGHGLAYGGAAAAVDAAAPDDQRGAISSALHLAFYLGAGGPAVAVGLLTVSYDLTTAVSWLSAAAAVLAPVAAAAVPIAHRTRSPTPPATPPPGRAPGSGVGSAVCGSAAPRRLHRLRNRYGRHDQHGNGPVRRFGAGREGEALIVGGSREVPERR</sequence>
<dbReference type="EMBL" id="JACHLY010000001">
    <property type="protein sequence ID" value="MBB5998186.1"/>
    <property type="molecule type" value="Genomic_DNA"/>
</dbReference>
<feature type="transmembrane region" description="Helical" evidence="8">
    <location>
        <begin position="29"/>
        <end position="47"/>
    </location>
</feature>
<feature type="transmembrane region" description="Helical" evidence="8">
    <location>
        <begin position="315"/>
        <end position="340"/>
    </location>
</feature>
<keyword evidence="5 8" id="KW-1133">Transmembrane helix</keyword>
<name>A0A841E5A1_9ACTN</name>
<feature type="transmembrane region" description="Helical" evidence="8">
    <location>
        <begin position="225"/>
        <end position="247"/>
    </location>
</feature>
<feature type="region of interest" description="Disordered" evidence="7">
    <location>
        <begin position="404"/>
        <end position="427"/>
    </location>
</feature>
<comment type="caution">
    <text evidence="10">The sequence shown here is derived from an EMBL/GenBank/DDBJ whole genome shotgun (WGS) entry which is preliminary data.</text>
</comment>
<evidence type="ECO:0000256" key="8">
    <source>
        <dbReference type="SAM" id="Phobius"/>
    </source>
</evidence>
<dbReference type="PANTHER" id="PTHR23517:SF13">
    <property type="entry name" value="MAJOR FACILITATOR SUPERFAMILY MFS_1"/>
    <property type="match status" value="1"/>
</dbReference>
<organism evidence="10 11">
    <name type="scientific">Streptomonospora salina</name>
    <dbReference type="NCBI Taxonomy" id="104205"/>
    <lineage>
        <taxon>Bacteria</taxon>
        <taxon>Bacillati</taxon>
        <taxon>Actinomycetota</taxon>
        <taxon>Actinomycetes</taxon>
        <taxon>Streptosporangiales</taxon>
        <taxon>Nocardiopsidaceae</taxon>
        <taxon>Streptomonospora</taxon>
    </lineage>
</organism>
<accession>A0A841E5A1</accession>
<dbReference type="AlphaFoldDB" id="A0A841E5A1"/>
<evidence type="ECO:0000313" key="10">
    <source>
        <dbReference type="EMBL" id="MBB5998186.1"/>
    </source>
</evidence>
<keyword evidence="3" id="KW-1003">Cell membrane</keyword>
<feature type="transmembrane region" description="Helical" evidence="8">
    <location>
        <begin position="352"/>
        <end position="374"/>
    </location>
</feature>
<gene>
    <name evidence="10" type="ORF">HNR25_001937</name>
</gene>
<feature type="transmembrane region" description="Helical" evidence="8">
    <location>
        <begin position="91"/>
        <end position="109"/>
    </location>
</feature>
<dbReference type="PANTHER" id="PTHR23517">
    <property type="entry name" value="RESISTANCE PROTEIN MDTM, PUTATIVE-RELATED-RELATED"/>
    <property type="match status" value="1"/>
</dbReference>
<evidence type="ECO:0000256" key="3">
    <source>
        <dbReference type="ARBA" id="ARBA00022475"/>
    </source>
</evidence>
<evidence type="ECO:0000256" key="4">
    <source>
        <dbReference type="ARBA" id="ARBA00022692"/>
    </source>
</evidence>
<keyword evidence="4 8" id="KW-0812">Transmembrane</keyword>
<proteinExistence type="predicted"/>
<dbReference type="Proteomes" id="UP000578077">
    <property type="component" value="Unassembled WGS sequence"/>
</dbReference>
<dbReference type="GO" id="GO:0022857">
    <property type="term" value="F:transmembrane transporter activity"/>
    <property type="evidence" value="ECO:0007669"/>
    <property type="project" value="InterPro"/>
</dbReference>
<evidence type="ECO:0000256" key="1">
    <source>
        <dbReference type="ARBA" id="ARBA00004651"/>
    </source>
</evidence>
<reference evidence="10 11" key="1">
    <citation type="submission" date="2020-08" db="EMBL/GenBank/DDBJ databases">
        <title>Sequencing the genomes of 1000 actinobacteria strains.</title>
        <authorList>
            <person name="Klenk H.-P."/>
        </authorList>
    </citation>
    <scope>NUCLEOTIDE SEQUENCE [LARGE SCALE GENOMIC DNA]</scope>
    <source>
        <strain evidence="10 11">DSM 44593</strain>
    </source>
</reference>
<feature type="transmembrane region" description="Helical" evidence="8">
    <location>
        <begin position="150"/>
        <end position="171"/>
    </location>
</feature>
<dbReference type="Gene3D" id="1.20.1250.20">
    <property type="entry name" value="MFS general substrate transporter like domains"/>
    <property type="match status" value="1"/>
</dbReference>
<comment type="subcellular location">
    <subcellularLocation>
        <location evidence="1">Cell membrane</location>
        <topology evidence="1">Multi-pass membrane protein</topology>
    </subcellularLocation>
</comment>
<feature type="region of interest" description="Disordered" evidence="7">
    <location>
        <begin position="441"/>
        <end position="478"/>
    </location>
</feature>
<evidence type="ECO:0000256" key="5">
    <source>
        <dbReference type="ARBA" id="ARBA00022989"/>
    </source>
</evidence>
<dbReference type="InterPro" id="IPR050171">
    <property type="entry name" value="MFS_Transporters"/>
</dbReference>